<protein>
    <submittedName>
        <fullName evidence="1">Uncharacterized protein</fullName>
    </submittedName>
</protein>
<evidence type="ECO:0000313" key="1">
    <source>
        <dbReference type="EMBL" id="MCW8087832.1"/>
    </source>
</evidence>
<gene>
    <name evidence="1" type="ORF">OF850_19700</name>
</gene>
<dbReference type="InterPro" id="IPR029024">
    <property type="entry name" value="TerB-like"/>
</dbReference>
<accession>A0ABT3P090</accession>
<reference evidence="1 2" key="1">
    <citation type="submission" date="2022-10" db="EMBL/GenBank/DDBJ databases">
        <title>Roseococcus glaciei nov., sp. nov., isolated from glacier.</title>
        <authorList>
            <person name="Liu Q."/>
            <person name="Xin Y.-H."/>
        </authorList>
    </citation>
    <scope>NUCLEOTIDE SEQUENCE [LARGE SCALE GENOMIC DNA]</scope>
    <source>
        <strain evidence="1 2">MDT2-1-1</strain>
    </source>
</reference>
<dbReference type="Proteomes" id="UP001526430">
    <property type="component" value="Unassembled WGS sequence"/>
</dbReference>
<dbReference type="RefSeq" id="WP_301592038.1">
    <property type="nucleotide sequence ID" value="NZ_JAPFQI010000022.1"/>
</dbReference>
<keyword evidence="2" id="KW-1185">Reference proteome</keyword>
<proteinExistence type="predicted"/>
<dbReference type="EMBL" id="JAPFQI010000022">
    <property type="protein sequence ID" value="MCW8087832.1"/>
    <property type="molecule type" value="Genomic_DNA"/>
</dbReference>
<name>A0ABT3P090_9PROT</name>
<evidence type="ECO:0000313" key="2">
    <source>
        <dbReference type="Proteomes" id="UP001526430"/>
    </source>
</evidence>
<organism evidence="1 2">
    <name type="scientific">Sabulicella glaciei</name>
    <dbReference type="NCBI Taxonomy" id="2984948"/>
    <lineage>
        <taxon>Bacteria</taxon>
        <taxon>Pseudomonadati</taxon>
        <taxon>Pseudomonadota</taxon>
        <taxon>Alphaproteobacteria</taxon>
        <taxon>Acetobacterales</taxon>
        <taxon>Acetobacteraceae</taxon>
        <taxon>Sabulicella</taxon>
    </lineage>
</organism>
<sequence length="192" mass="20279">MSEDFLAGRKKGLEDAFFAEQDALLRRRLREADETGSRRKALSSASGITDHATLERLEALGITGETAAALSLIPLVAIAWADGRIEERERAAALSGAEGLGLTKGDPGYQMFEGWLTRQPSPDLLMSWKAYIGALAPTLGQDARDALRAALLGHARAVAEAAGGFLGLGSKISEAEQSVLADLERAFAASSP</sequence>
<dbReference type="SUPFAM" id="SSF158682">
    <property type="entry name" value="TerB-like"/>
    <property type="match status" value="1"/>
</dbReference>
<comment type="caution">
    <text evidence="1">The sequence shown here is derived from an EMBL/GenBank/DDBJ whole genome shotgun (WGS) entry which is preliminary data.</text>
</comment>